<evidence type="ECO:0000313" key="5">
    <source>
        <dbReference type="EMBL" id="KAF2272260.1"/>
    </source>
</evidence>
<keyword evidence="6" id="KW-1185">Reference proteome</keyword>
<dbReference type="GO" id="GO:0003700">
    <property type="term" value="F:DNA-binding transcription factor activity"/>
    <property type="evidence" value="ECO:0007669"/>
    <property type="project" value="InterPro"/>
</dbReference>
<reference evidence="5" key="1">
    <citation type="journal article" date="2020" name="Stud. Mycol.">
        <title>101 Dothideomycetes genomes: a test case for predicting lifestyles and emergence of pathogens.</title>
        <authorList>
            <person name="Haridas S."/>
            <person name="Albert R."/>
            <person name="Binder M."/>
            <person name="Bloem J."/>
            <person name="Labutti K."/>
            <person name="Salamov A."/>
            <person name="Andreopoulos B."/>
            <person name="Baker S."/>
            <person name="Barry K."/>
            <person name="Bills G."/>
            <person name="Bluhm B."/>
            <person name="Cannon C."/>
            <person name="Castanera R."/>
            <person name="Culley D."/>
            <person name="Daum C."/>
            <person name="Ezra D."/>
            <person name="Gonzalez J."/>
            <person name="Henrissat B."/>
            <person name="Kuo A."/>
            <person name="Liang C."/>
            <person name="Lipzen A."/>
            <person name="Lutzoni F."/>
            <person name="Magnuson J."/>
            <person name="Mondo S."/>
            <person name="Nolan M."/>
            <person name="Ohm R."/>
            <person name="Pangilinan J."/>
            <person name="Park H.-J."/>
            <person name="Ramirez L."/>
            <person name="Alfaro M."/>
            <person name="Sun H."/>
            <person name="Tritt A."/>
            <person name="Yoshinaga Y."/>
            <person name="Zwiers L.-H."/>
            <person name="Turgeon B."/>
            <person name="Goodwin S."/>
            <person name="Spatafora J."/>
            <person name="Crous P."/>
            <person name="Grigoriev I."/>
        </authorList>
    </citation>
    <scope>NUCLEOTIDE SEQUENCE</scope>
    <source>
        <strain evidence="5">CBS 379.55</strain>
    </source>
</reference>
<dbReference type="RefSeq" id="XP_033649799.1">
    <property type="nucleotide sequence ID" value="XM_033797203.1"/>
</dbReference>
<keyword evidence="1" id="KW-0677">Repeat</keyword>
<dbReference type="InterPro" id="IPR036770">
    <property type="entry name" value="Ankyrin_rpt-contain_sf"/>
</dbReference>
<dbReference type="SUPFAM" id="SSF48403">
    <property type="entry name" value="Ankyrin repeat"/>
    <property type="match status" value="1"/>
</dbReference>
<proteinExistence type="predicted"/>
<dbReference type="SMART" id="SM00248">
    <property type="entry name" value="ANK"/>
    <property type="match status" value="2"/>
</dbReference>
<name>A0A6A6J6Q2_WESOR</name>
<dbReference type="Pfam" id="PF12796">
    <property type="entry name" value="Ank_2"/>
    <property type="match status" value="1"/>
</dbReference>
<dbReference type="AlphaFoldDB" id="A0A6A6J6Q2"/>
<dbReference type="PROSITE" id="PS50297">
    <property type="entry name" value="ANK_REP_REGION"/>
    <property type="match status" value="1"/>
</dbReference>
<dbReference type="CDD" id="cd14688">
    <property type="entry name" value="bZIP_YAP"/>
    <property type="match status" value="1"/>
</dbReference>
<dbReference type="GeneID" id="54550378"/>
<dbReference type="InterPro" id="IPR046347">
    <property type="entry name" value="bZIP_sf"/>
</dbReference>
<dbReference type="PROSITE" id="PS50088">
    <property type="entry name" value="ANK_REPEAT"/>
    <property type="match status" value="1"/>
</dbReference>
<dbReference type="PANTHER" id="PTHR24198:SF165">
    <property type="entry name" value="ANKYRIN REPEAT-CONTAINING PROTEIN-RELATED"/>
    <property type="match status" value="1"/>
</dbReference>
<dbReference type="InterPro" id="IPR002110">
    <property type="entry name" value="Ankyrin_rpt"/>
</dbReference>
<dbReference type="Gene3D" id="1.25.40.20">
    <property type="entry name" value="Ankyrin repeat-containing domain"/>
    <property type="match status" value="1"/>
</dbReference>
<accession>A0A6A6J6Q2</accession>
<organism evidence="5 6">
    <name type="scientific">Westerdykella ornata</name>
    <dbReference type="NCBI Taxonomy" id="318751"/>
    <lineage>
        <taxon>Eukaryota</taxon>
        <taxon>Fungi</taxon>
        <taxon>Dikarya</taxon>
        <taxon>Ascomycota</taxon>
        <taxon>Pezizomycotina</taxon>
        <taxon>Dothideomycetes</taxon>
        <taxon>Pleosporomycetidae</taxon>
        <taxon>Pleosporales</taxon>
        <taxon>Sporormiaceae</taxon>
        <taxon>Westerdykella</taxon>
    </lineage>
</organism>
<dbReference type="SUPFAM" id="SSF57959">
    <property type="entry name" value="Leucine zipper domain"/>
    <property type="match status" value="1"/>
</dbReference>
<gene>
    <name evidence="5" type="ORF">EI97DRAFT_426799</name>
</gene>
<dbReference type="OrthoDB" id="3945980at2759"/>
<evidence type="ECO:0000256" key="4">
    <source>
        <dbReference type="SAM" id="Coils"/>
    </source>
</evidence>
<evidence type="ECO:0000256" key="2">
    <source>
        <dbReference type="ARBA" id="ARBA00023043"/>
    </source>
</evidence>
<keyword evidence="4" id="KW-0175">Coiled coil</keyword>
<dbReference type="Proteomes" id="UP000800097">
    <property type="component" value="Unassembled WGS sequence"/>
</dbReference>
<evidence type="ECO:0000256" key="1">
    <source>
        <dbReference type="ARBA" id="ARBA00022737"/>
    </source>
</evidence>
<feature type="coiled-coil region" evidence="4">
    <location>
        <begin position="31"/>
        <end position="65"/>
    </location>
</feature>
<keyword evidence="2 3" id="KW-0040">ANK repeat</keyword>
<evidence type="ECO:0000256" key="3">
    <source>
        <dbReference type="PROSITE-ProRule" id="PRU00023"/>
    </source>
</evidence>
<sequence length="287" mass="32133">MQDADLMRPDEDWRRVGDPLERRKIQNRIAQRAYRRNMRERAKKIEELKEQLRTYEELRLHIAQDEDCAYQQSNSPSLLPHNKRGIGAWCPPQQPTPPVAPGEERYPVSLPNDSQFSRVQVQQQQQICLAPMEQQSATSTRPATRQQMEGWAPATSQRTVAEPVTPAPSLPMEGGISIKSTGILPLSSAELSPTTYDDFAFDMAELVNKSRQSTSLLHMAVAGNHIDTIKVLLQDERVIVDEKDSEGFTPLQRAVMYGRSDIVKLLLEHTDLPLGAGGGFGTNFSGS</sequence>
<dbReference type="Gene3D" id="1.20.5.170">
    <property type="match status" value="1"/>
</dbReference>
<dbReference type="EMBL" id="ML986524">
    <property type="protein sequence ID" value="KAF2272260.1"/>
    <property type="molecule type" value="Genomic_DNA"/>
</dbReference>
<dbReference type="PANTHER" id="PTHR24198">
    <property type="entry name" value="ANKYRIN REPEAT AND PROTEIN KINASE DOMAIN-CONTAINING PROTEIN"/>
    <property type="match status" value="1"/>
</dbReference>
<feature type="repeat" description="ANK" evidence="3">
    <location>
        <begin position="246"/>
        <end position="269"/>
    </location>
</feature>
<evidence type="ECO:0000313" key="6">
    <source>
        <dbReference type="Proteomes" id="UP000800097"/>
    </source>
</evidence>
<protein>
    <submittedName>
        <fullName evidence="5">Uncharacterized protein</fullName>
    </submittedName>
</protein>